<keyword evidence="2" id="KW-1185">Reference proteome</keyword>
<dbReference type="STRING" id="1834191.A5886_000937"/>
<dbReference type="Proteomes" id="UP000195043">
    <property type="component" value="Unassembled WGS sequence"/>
</dbReference>
<protein>
    <recommendedName>
        <fullName evidence="3">Glycosyl transferase family 1 domain-containing protein</fullName>
    </recommendedName>
</protein>
<sequence length="358" mass="42499">MSDVLIVSMNNIYLTPYISNYLNICQNKRLEVDIIYWNRHSIKEKSCYGNMKPFDYTMEEKTSKIIKLLGYYKFSRFVNKELKKNKYKKVIFLQTIGAILQTFLLRSLYNHQYLVDIRDYTYERNVLFFEIEKVLLSNSGLNVISSNAYKSFLPNKIDYTVTHNFNDVDFSRIITQNRNNTIRISYIGLVRFDETIINLIDSLKNDERFEFYIIGKGAERFKSYVERFSINNVFLISQFQPEDSANFFYNTDIIFNLYGYGTPLLDYALSNKLYYGAIFSKPVLVFEGTSMSELTYQYSFGIQVPQKLFELDVNKLADFIYEKYEQINTEFLKRGTSEFLKRVRVDNTIYNEKVSEFI</sequence>
<feature type="non-terminal residue" evidence="1">
    <location>
        <position position="358"/>
    </location>
</feature>
<accession>A0A242A550</accession>
<dbReference type="EMBL" id="NGKU01000001">
    <property type="protein sequence ID" value="OTN75861.1"/>
    <property type="molecule type" value="Genomic_DNA"/>
</dbReference>
<dbReference type="SUPFAM" id="SSF53756">
    <property type="entry name" value="UDP-Glycosyltransferase/glycogen phosphorylase"/>
    <property type="match status" value="1"/>
</dbReference>
<evidence type="ECO:0000313" key="2">
    <source>
        <dbReference type="Proteomes" id="UP000195043"/>
    </source>
</evidence>
<gene>
    <name evidence="1" type="ORF">A5886_000937</name>
</gene>
<comment type="caution">
    <text evidence="1">The sequence shown here is derived from an EMBL/GenBank/DDBJ whole genome shotgun (WGS) entry which is preliminary data.</text>
</comment>
<dbReference type="RefSeq" id="WP_086273879.1">
    <property type="nucleotide sequence ID" value="NZ_NGKU01000001.1"/>
</dbReference>
<dbReference type="Gene3D" id="3.40.50.2000">
    <property type="entry name" value="Glycogen Phosphorylase B"/>
    <property type="match status" value="1"/>
</dbReference>
<dbReference type="AlphaFoldDB" id="A0A242A550"/>
<evidence type="ECO:0000313" key="1">
    <source>
        <dbReference type="EMBL" id="OTN75861.1"/>
    </source>
</evidence>
<organism evidence="1 2">
    <name type="scientific">Candidatus Enterococcus testudinis</name>
    <dbReference type="NCBI Taxonomy" id="1834191"/>
    <lineage>
        <taxon>Bacteria</taxon>
        <taxon>Bacillati</taxon>
        <taxon>Bacillota</taxon>
        <taxon>Bacilli</taxon>
        <taxon>Lactobacillales</taxon>
        <taxon>Enterococcaceae</taxon>
        <taxon>Enterococcus</taxon>
    </lineage>
</organism>
<reference evidence="1 2" key="1">
    <citation type="submission" date="2017-05" db="EMBL/GenBank/DDBJ databases">
        <title>The Genome Sequence of Enterococcus sp. 8G7_MSG3316.</title>
        <authorList>
            <consortium name="The Broad Institute Genomics Platform"/>
            <consortium name="The Broad Institute Genomic Center for Infectious Diseases"/>
            <person name="Earl A."/>
            <person name="Manson A."/>
            <person name="Schwartman J."/>
            <person name="Gilmore M."/>
            <person name="Abouelleil A."/>
            <person name="Cao P."/>
            <person name="Chapman S."/>
            <person name="Cusick C."/>
            <person name="Shea T."/>
            <person name="Young S."/>
            <person name="Neafsey D."/>
            <person name="Nusbaum C."/>
            <person name="Birren B."/>
        </authorList>
    </citation>
    <scope>NUCLEOTIDE SEQUENCE [LARGE SCALE GENOMIC DNA]</scope>
    <source>
        <strain evidence="1 2">8G7_MSG3316</strain>
    </source>
</reference>
<evidence type="ECO:0008006" key="3">
    <source>
        <dbReference type="Google" id="ProtNLM"/>
    </source>
</evidence>
<name>A0A242A550_9ENTE</name>
<proteinExistence type="predicted"/>